<evidence type="ECO:0000256" key="11">
    <source>
        <dbReference type="RuleBase" id="RU363063"/>
    </source>
</evidence>
<keyword evidence="3 11" id="KW-0328">Glycosyltransferase</keyword>
<proteinExistence type="evidence at transcript level"/>
<accession>C1L3R2</accession>
<dbReference type="PANTHER" id="PTHR11214:SF349">
    <property type="entry name" value="BETA-1,3-GALACTOSYLTRANSFERASE BRN"/>
    <property type="match status" value="1"/>
</dbReference>
<dbReference type="PROSITE" id="PS51257">
    <property type="entry name" value="PROKAR_LIPOPROTEIN"/>
    <property type="match status" value="1"/>
</dbReference>
<comment type="similarity">
    <text evidence="2 11">Belongs to the glycosyltransferase 31 family.</text>
</comment>
<evidence type="ECO:0000256" key="1">
    <source>
        <dbReference type="ARBA" id="ARBA00004323"/>
    </source>
</evidence>
<keyword evidence="4 12" id="KW-0808">Transferase</keyword>
<name>C1L3R2_SCHJA</name>
<dbReference type="GO" id="GO:0008194">
    <property type="term" value="F:UDP-glycosyltransferase activity"/>
    <property type="evidence" value="ECO:0007669"/>
    <property type="project" value="TreeGrafter"/>
</dbReference>
<comment type="subcellular location">
    <subcellularLocation>
        <location evidence="1 11">Golgi apparatus membrane</location>
        <topology evidence="1 11">Single-pass type II membrane protein</topology>
    </subcellularLocation>
</comment>
<keyword evidence="5 11" id="KW-0812">Transmembrane</keyword>
<evidence type="ECO:0000256" key="2">
    <source>
        <dbReference type="ARBA" id="ARBA00008661"/>
    </source>
</evidence>
<evidence type="ECO:0000256" key="10">
    <source>
        <dbReference type="ARBA" id="ARBA00023180"/>
    </source>
</evidence>
<dbReference type="SUPFAM" id="SSF53448">
    <property type="entry name" value="Nucleotide-diphospho-sugar transferases"/>
    <property type="match status" value="1"/>
</dbReference>
<protein>
    <recommendedName>
        <fullName evidence="11">Hexosyltransferase</fullName>
        <ecNumber evidence="11">2.4.1.-</ecNumber>
    </recommendedName>
</protein>
<evidence type="ECO:0000256" key="9">
    <source>
        <dbReference type="ARBA" id="ARBA00023136"/>
    </source>
</evidence>
<reference evidence="12" key="1">
    <citation type="journal article" date="2009" name="Nature">
        <title>The Schistosoma japonicum genome reveals features of host-parasite interplay.</title>
        <authorList>
            <person name="Liu F."/>
            <person name="Zhou Y."/>
            <person name="Wang Z.Q."/>
            <person name="Lu G."/>
            <person name="Zheng H."/>
            <person name="Brindley P.J."/>
            <person name="McManus D.P."/>
            <person name="Blair D."/>
            <person name="Zhang Q.H."/>
            <person name="Zhong Y."/>
            <person name="Wang S."/>
            <person name="Han Z.G."/>
            <person name="Chen Z."/>
        </authorList>
    </citation>
    <scope>NUCLEOTIDE SEQUENCE</scope>
    <source>
        <strain evidence="12">Anhui</strain>
    </source>
</reference>
<dbReference type="FunFam" id="3.90.550.50:FF:000001">
    <property type="entry name" value="Hexosyltransferase"/>
    <property type="match status" value="1"/>
</dbReference>
<dbReference type="GO" id="GO:0006493">
    <property type="term" value="P:protein O-linked glycosylation"/>
    <property type="evidence" value="ECO:0007669"/>
    <property type="project" value="TreeGrafter"/>
</dbReference>
<dbReference type="Gene3D" id="3.90.550.50">
    <property type="match status" value="1"/>
</dbReference>
<dbReference type="Pfam" id="PF01762">
    <property type="entry name" value="Galactosyl_T"/>
    <property type="match status" value="1"/>
</dbReference>
<evidence type="ECO:0000256" key="8">
    <source>
        <dbReference type="ARBA" id="ARBA00023034"/>
    </source>
</evidence>
<evidence type="ECO:0000256" key="6">
    <source>
        <dbReference type="ARBA" id="ARBA00022968"/>
    </source>
</evidence>
<evidence type="ECO:0000256" key="3">
    <source>
        <dbReference type="ARBA" id="ARBA00022676"/>
    </source>
</evidence>
<dbReference type="PANTHER" id="PTHR11214">
    <property type="entry name" value="BETA-1,3-N-ACETYLGLUCOSAMINYLTRANSFERASE"/>
    <property type="match status" value="1"/>
</dbReference>
<sequence>MYIRHSSCKQTLKSILFIVLFLSCVVLIIYLMYINQGLSLNYFEYPLDVDLYMIYENRLKTADKKASVEPINPIIFNTILRPVPSCKLANQFSVSPDLVILVKSALLHFKLRNNIRRSWGNPNCYRHHEVRTRTLFILGRLGSADWEHSNTQKLVLQEHLKYNDIVQFDFIEGYYNVTYKLIATLDFATSECSSSQFLTLIDDDFMLHPPNLMQTLRDVTKTQYFNYIAGDVLRIPRPVRFPLSKWYVSYSEYPYNLYPPFPTGGTIILSMPVAQLLSVGLRYTKLLPFEDVMIGIVLYKLGISPVHLDNVFAVHYTDSHIDDLISIHGFGDDSLFVSCWKKLNLQVICNS</sequence>
<organism evidence="12">
    <name type="scientific">Schistosoma japonicum</name>
    <name type="common">Blood fluke</name>
    <dbReference type="NCBI Taxonomy" id="6182"/>
    <lineage>
        <taxon>Eukaryota</taxon>
        <taxon>Metazoa</taxon>
        <taxon>Spiralia</taxon>
        <taxon>Lophotrochozoa</taxon>
        <taxon>Platyhelminthes</taxon>
        <taxon>Trematoda</taxon>
        <taxon>Digenea</taxon>
        <taxon>Strigeidida</taxon>
        <taxon>Schistosomatoidea</taxon>
        <taxon>Schistosomatidae</taxon>
        <taxon>Schistosoma</taxon>
    </lineage>
</organism>
<dbReference type="EMBL" id="FN313606">
    <property type="protein sequence ID" value="CAX69340.1"/>
    <property type="molecule type" value="mRNA"/>
</dbReference>
<gene>
    <name evidence="12" type="primary">B3GNT5</name>
</gene>
<keyword evidence="9 11" id="KW-0472">Membrane</keyword>
<dbReference type="GO" id="GO:0000139">
    <property type="term" value="C:Golgi membrane"/>
    <property type="evidence" value="ECO:0007669"/>
    <property type="project" value="UniProtKB-SubCell"/>
</dbReference>
<dbReference type="InterPro" id="IPR029044">
    <property type="entry name" value="Nucleotide-diphossugar_trans"/>
</dbReference>
<reference evidence="12" key="2">
    <citation type="submission" date="2009-03" db="EMBL/GenBank/DDBJ databases">
        <authorList>
            <person name="Gang L."/>
        </authorList>
    </citation>
    <scope>NUCLEOTIDE SEQUENCE</scope>
    <source>
        <strain evidence="12">Anhui</strain>
    </source>
</reference>
<evidence type="ECO:0000256" key="7">
    <source>
        <dbReference type="ARBA" id="ARBA00022989"/>
    </source>
</evidence>
<dbReference type="InterPro" id="IPR002659">
    <property type="entry name" value="Glyco_trans_31"/>
</dbReference>
<evidence type="ECO:0000256" key="5">
    <source>
        <dbReference type="ARBA" id="ARBA00022692"/>
    </source>
</evidence>
<dbReference type="AlphaFoldDB" id="C1L3R2"/>
<dbReference type="GO" id="GO:0016758">
    <property type="term" value="F:hexosyltransferase activity"/>
    <property type="evidence" value="ECO:0007669"/>
    <property type="project" value="InterPro"/>
</dbReference>
<keyword evidence="8 11" id="KW-0333">Golgi apparatus</keyword>
<keyword evidence="7 11" id="KW-1133">Transmembrane helix</keyword>
<dbReference type="EC" id="2.4.1.-" evidence="11"/>
<evidence type="ECO:0000256" key="4">
    <source>
        <dbReference type="ARBA" id="ARBA00022679"/>
    </source>
</evidence>
<keyword evidence="10" id="KW-0325">Glycoprotein</keyword>
<keyword evidence="6 11" id="KW-0735">Signal-anchor</keyword>
<feature type="transmembrane region" description="Helical" evidence="11">
    <location>
        <begin position="12"/>
        <end position="33"/>
    </location>
</feature>
<evidence type="ECO:0000313" key="12">
    <source>
        <dbReference type="EMBL" id="CAX69340.1"/>
    </source>
</evidence>